<feature type="zinc finger region" description="C3H1-type" evidence="4">
    <location>
        <begin position="193"/>
        <end position="221"/>
    </location>
</feature>
<dbReference type="InterPro" id="IPR036855">
    <property type="entry name" value="Znf_CCCH_sf"/>
</dbReference>
<dbReference type="RefSeq" id="XP_013897124.1">
    <property type="nucleotide sequence ID" value="XM_014041670.1"/>
</dbReference>
<evidence type="ECO:0000256" key="4">
    <source>
        <dbReference type="PROSITE-ProRule" id="PRU00723"/>
    </source>
</evidence>
<dbReference type="Proteomes" id="UP000054498">
    <property type="component" value="Unassembled WGS sequence"/>
</dbReference>
<evidence type="ECO:0000256" key="2">
    <source>
        <dbReference type="ARBA" id="ARBA00022771"/>
    </source>
</evidence>
<dbReference type="GO" id="GO:0008270">
    <property type="term" value="F:zinc ion binding"/>
    <property type="evidence" value="ECO:0007669"/>
    <property type="project" value="UniProtKB-KW"/>
</dbReference>
<dbReference type="PROSITE" id="PS00518">
    <property type="entry name" value="ZF_RING_1"/>
    <property type="match status" value="1"/>
</dbReference>
<evidence type="ECO:0000256" key="5">
    <source>
        <dbReference type="SAM" id="MobiDB-lite"/>
    </source>
</evidence>
<keyword evidence="2 4" id="KW-0863">Zinc-finger</keyword>
<reference evidence="8 9" key="1">
    <citation type="journal article" date="2013" name="BMC Genomics">
        <title>Reconstruction of the lipid metabolism for the microalga Monoraphidium neglectum from its genome sequence reveals characteristics suitable for biofuel production.</title>
        <authorList>
            <person name="Bogen C."/>
            <person name="Al-Dilaimi A."/>
            <person name="Albersmeier A."/>
            <person name="Wichmann J."/>
            <person name="Grundmann M."/>
            <person name="Rupp O."/>
            <person name="Lauersen K.J."/>
            <person name="Blifernez-Klassen O."/>
            <person name="Kalinowski J."/>
            <person name="Goesmann A."/>
            <person name="Mussgnug J.H."/>
            <person name="Kruse O."/>
        </authorList>
    </citation>
    <scope>NUCLEOTIDE SEQUENCE [LARGE SCALE GENOMIC DNA]</scope>
    <source>
        <strain evidence="8 9">SAG 48.87</strain>
    </source>
</reference>
<dbReference type="Gene3D" id="3.30.40.10">
    <property type="entry name" value="Zinc/RING finger domain, C3HC4 (zinc finger)"/>
    <property type="match status" value="1"/>
</dbReference>
<dbReference type="PROSITE" id="PS50103">
    <property type="entry name" value="ZF_C3H1"/>
    <property type="match status" value="1"/>
</dbReference>
<sequence>MYGAEQTTVPAAGGGDADAAPASTAGAAASMPPPAAGGFKQRKNRGNLRKRAADEGGATGGGGGEDDETEVVRKAKQTKGDPLAFSTKKESKEDVVVTYASSQALPIGGDSGATRILETETEFDRDARARRERVLQQGAEGGGQGDGTYKGMTGYTDYRAGFRREQTVGSEKGAGAHGPLRASAYVRVSARFDYQPDLCKDYKETGFCSYGDACKFMHDRGDYKSGWELEREWEEEQKRRQEALTKGWAGEDGEEGEGGGGHGEEEEDDELPFACYICRKPWGECKSDPVVTKCKHYFCESCALKHNAKTGKCATCEQPTQGIFNLATDVIKKMKRLKDKEGAAVQ</sequence>
<dbReference type="FunFam" id="3.30.40.10:FF:000045">
    <property type="entry name" value="RING finger protein 113A"/>
    <property type="match status" value="1"/>
</dbReference>
<keyword evidence="9" id="KW-1185">Reference proteome</keyword>
<feature type="domain" description="RING-type" evidence="6">
    <location>
        <begin position="275"/>
        <end position="317"/>
    </location>
</feature>
<dbReference type="GO" id="GO:0034247">
    <property type="term" value="P:snoRNA splicing"/>
    <property type="evidence" value="ECO:0007669"/>
    <property type="project" value="TreeGrafter"/>
</dbReference>
<feature type="compositionally biased region" description="Basic and acidic residues" evidence="5">
    <location>
        <begin position="234"/>
        <end position="243"/>
    </location>
</feature>
<feature type="domain" description="C3H1-type" evidence="7">
    <location>
        <begin position="193"/>
        <end position="221"/>
    </location>
</feature>
<dbReference type="EMBL" id="KK102310">
    <property type="protein sequence ID" value="KIY98104.1"/>
    <property type="molecule type" value="Genomic_DNA"/>
</dbReference>
<keyword evidence="3 4" id="KW-0862">Zinc</keyword>
<dbReference type="GeneID" id="25742731"/>
<dbReference type="Pfam" id="PF00642">
    <property type="entry name" value="zf-CCCH"/>
    <property type="match status" value="1"/>
</dbReference>
<dbReference type="STRING" id="145388.A0A0D2M3F8"/>
<evidence type="ECO:0000256" key="1">
    <source>
        <dbReference type="ARBA" id="ARBA00022723"/>
    </source>
</evidence>
<feature type="region of interest" description="Disordered" evidence="5">
    <location>
        <begin position="234"/>
        <end position="267"/>
    </location>
</feature>
<feature type="compositionally biased region" description="Basic residues" evidence="5">
    <location>
        <begin position="40"/>
        <end position="50"/>
    </location>
</feature>
<dbReference type="OrthoDB" id="25761at2759"/>
<dbReference type="InterPro" id="IPR039971">
    <property type="entry name" value="CWC24-like"/>
</dbReference>
<keyword evidence="1 4" id="KW-0479">Metal-binding</keyword>
<dbReference type="KEGG" id="mng:MNEG_9856"/>
<dbReference type="SMART" id="SM00356">
    <property type="entry name" value="ZnF_C3H1"/>
    <property type="match status" value="1"/>
</dbReference>
<protein>
    <submittedName>
        <fullName evidence="8">RING finger protein</fullName>
    </submittedName>
</protein>
<evidence type="ECO:0000259" key="7">
    <source>
        <dbReference type="PROSITE" id="PS50103"/>
    </source>
</evidence>
<evidence type="ECO:0000313" key="8">
    <source>
        <dbReference type="EMBL" id="KIY98104.1"/>
    </source>
</evidence>
<dbReference type="AlphaFoldDB" id="A0A0D2M3F8"/>
<accession>A0A0D2M3F8</accession>
<dbReference type="InterPro" id="IPR000571">
    <property type="entry name" value="Znf_CCCH"/>
</dbReference>
<dbReference type="PANTHER" id="PTHR12930">
    <property type="entry name" value="ZINC FINGER PROTEIN 183"/>
    <property type="match status" value="1"/>
</dbReference>
<evidence type="ECO:0000313" key="9">
    <source>
        <dbReference type="Proteomes" id="UP000054498"/>
    </source>
</evidence>
<dbReference type="GO" id="GO:0005684">
    <property type="term" value="C:U2-type spliceosomal complex"/>
    <property type="evidence" value="ECO:0007669"/>
    <property type="project" value="TreeGrafter"/>
</dbReference>
<dbReference type="PANTHER" id="PTHR12930:SF0">
    <property type="entry name" value="RING FINGER PROTEIN 113B"/>
    <property type="match status" value="1"/>
</dbReference>
<feature type="region of interest" description="Disordered" evidence="5">
    <location>
        <begin position="1"/>
        <end position="92"/>
    </location>
</feature>
<dbReference type="SMART" id="SM00184">
    <property type="entry name" value="RING"/>
    <property type="match status" value="1"/>
</dbReference>
<dbReference type="SUPFAM" id="SSF90229">
    <property type="entry name" value="CCCH zinc finger"/>
    <property type="match status" value="1"/>
</dbReference>
<dbReference type="InterPro" id="IPR017907">
    <property type="entry name" value="Znf_RING_CS"/>
</dbReference>
<dbReference type="Gene3D" id="4.10.1000.10">
    <property type="entry name" value="Zinc finger, CCCH-type"/>
    <property type="match status" value="1"/>
</dbReference>
<dbReference type="SUPFAM" id="SSF57850">
    <property type="entry name" value="RING/U-box"/>
    <property type="match status" value="1"/>
</dbReference>
<dbReference type="InterPro" id="IPR001841">
    <property type="entry name" value="Znf_RING"/>
</dbReference>
<evidence type="ECO:0000256" key="3">
    <source>
        <dbReference type="ARBA" id="ARBA00022833"/>
    </source>
</evidence>
<dbReference type="InterPro" id="IPR013083">
    <property type="entry name" value="Znf_RING/FYVE/PHD"/>
</dbReference>
<gene>
    <name evidence="8" type="ORF">MNEG_9856</name>
</gene>
<proteinExistence type="predicted"/>
<dbReference type="CDD" id="cd16539">
    <property type="entry name" value="RING-HC_RNF113A_B"/>
    <property type="match status" value="1"/>
</dbReference>
<evidence type="ECO:0000259" key="6">
    <source>
        <dbReference type="PROSITE" id="PS50089"/>
    </source>
</evidence>
<dbReference type="PROSITE" id="PS50089">
    <property type="entry name" value="ZF_RING_2"/>
    <property type="match status" value="1"/>
</dbReference>
<name>A0A0D2M3F8_9CHLO</name>
<feature type="compositionally biased region" description="Low complexity" evidence="5">
    <location>
        <begin position="17"/>
        <end position="30"/>
    </location>
</feature>
<organism evidence="8 9">
    <name type="scientific">Monoraphidium neglectum</name>
    <dbReference type="NCBI Taxonomy" id="145388"/>
    <lineage>
        <taxon>Eukaryota</taxon>
        <taxon>Viridiplantae</taxon>
        <taxon>Chlorophyta</taxon>
        <taxon>core chlorophytes</taxon>
        <taxon>Chlorophyceae</taxon>
        <taxon>CS clade</taxon>
        <taxon>Sphaeropleales</taxon>
        <taxon>Selenastraceae</taxon>
        <taxon>Monoraphidium</taxon>
    </lineage>
</organism>